<evidence type="ECO:0000313" key="2">
    <source>
        <dbReference type="Proteomes" id="UP000823775"/>
    </source>
</evidence>
<organism evidence="1 2">
    <name type="scientific">Datura stramonium</name>
    <name type="common">Jimsonweed</name>
    <name type="synonym">Common thornapple</name>
    <dbReference type="NCBI Taxonomy" id="4076"/>
    <lineage>
        <taxon>Eukaryota</taxon>
        <taxon>Viridiplantae</taxon>
        <taxon>Streptophyta</taxon>
        <taxon>Embryophyta</taxon>
        <taxon>Tracheophyta</taxon>
        <taxon>Spermatophyta</taxon>
        <taxon>Magnoliopsida</taxon>
        <taxon>eudicotyledons</taxon>
        <taxon>Gunneridae</taxon>
        <taxon>Pentapetalae</taxon>
        <taxon>asterids</taxon>
        <taxon>lamiids</taxon>
        <taxon>Solanales</taxon>
        <taxon>Solanaceae</taxon>
        <taxon>Solanoideae</taxon>
        <taxon>Datureae</taxon>
        <taxon>Datura</taxon>
    </lineage>
</organism>
<gene>
    <name evidence="1" type="ORF">HAX54_034699</name>
</gene>
<protein>
    <submittedName>
        <fullName evidence="1">Uncharacterized protein</fullName>
    </submittedName>
</protein>
<dbReference type="EMBL" id="JACEIK010000449">
    <property type="protein sequence ID" value="MCD7457266.1"/>
    <property type="molecule type" value="Genomic_DNA"/>
</dbReference>
<keyword evidence="2" id="KW-1185">Reference proteome</keyword>
<accession>A0ABS8SEG8</accession>
<comment type="caution">
    <text evidence="1">The sequence shown here is derived from an EMBL/GenBank/DDBJ whole genome shotgun (WGS) entry which is preliminary data.</text>
</comment>
<sequence length="104" mass="11530">MSAISNFTAFRRFENGAALRKNLPGVGLISKHVLTTKISTQFQKVCVIHSKRMFRGSNIRMTMVDERLSSGKVVAPSEVLRPSIKFVTLTSALFSPPEGLYTNI</sequence>
<evidence type="ECO:0000313" key="1">
    <source>
        <dbReference type="EMBL" id="MCD7457266.1"/>
    </source>
</evidence>
<name>A0ABS8SEG8_DATST</name>
<proteinExistence type="predicted"/>
<reference evidence="1 2" key="1">
    <citation type="journal article" date="2021" name="BMC Genomics">
        <title>Datura genome reveals duplications of psychoactive alkaloid biosynthetic genes and high mutation rate following tissue culture.</title>
        <authorList>
            <person name="Rajewski A."/>
            <person name="Carter-House D."/>
            <person name="Stajich J."/>
            <person name="Litt A."/>
        </authorList>
    </citation>
    <scope>NUCLEOTIDE SEQUENCE [LARGE SCALE GENOMIC DNA]</scope>
    <source>
        <strain evidence="1">AR-01</strain>
    </source>
</reference>
<dbReference type="Proteomes" id="UP000823775">
    <property type="component" value="Unassembled WGS sequence"/>
</dbReference>